<dbReference type="InterPro" id="IPR028974">
    <property type="entry name" value="TSP_type-3_rpt"/>
</dbReference>
<dbReference type="SUPFAM" id="SSF103647">
    <property type="entry name" value="TSP type-3 repeat"/>
    <property type="match status" value="2"/>
</dbReference>
<feature type="domain" description="EGF-like" evidence="13">
    <location>
        <begin position="382"/>
        <end position="423"/>
    </location>
</feature>
<feature type="compositionally biased region" description="Basic and acidic residues" evidence="11">
    <location>
        <begin position="732"/>
        <end position="745"/>
    </location>
</feature>
<evidence type="ECO:0000256" key="9">
    <source>
        <dbReference type="PROSITE-ProRule" id="PRU00076"/>
    </source>
</evidence>
<dbReference type="SUPFAM" id="SSF57184">
    <property type="entry name" value="Growth factor receptor domain"/>
    <property type="match status" value="1"/>
</dbReference>
<evidence type="ECO:0000256" key="1">
    <source>
        <dbReference type="ARBA" id="ARBA00009456"/>
    </source>
</evidence>
<dbReference type="Pfam" id="PF02412">
    <property type="entry name" value="TSP_3"/>
    <property type="match status" value="6"/>
</dbReference>
<feature type="signal peptide" evidence="12">
    <location>
        <begin position="1"/>
        <end position="21"/>
    </location>
</feature>
<organism evidence="15 16">
    <name type="scientific">Diabrotica virgifera virgifera</name>
    <name type="common">western corn rootworm</name>
    <dbReference type="NCBI Taxonomy" id="50390"/>
    <lineage>
        <taxon>Eukaryota</taxon>
        <taxon>Metazoa</taxon>
        <taxon>Ecdysozoa</taxon>
        <taxon>Arthropoda</taxon>
        <taxon>Hexapoda</taxon>
        <taxon>Insecta</taxon>
        <taxon>Pterygota</taxon>
        <taxon>Neoptera</taxon>
        <taxon>Endopterygota</taxon>
        <taxon>Coleoptera</taxon>
        <taxon>Polyphaga</taxon>
        <taxon>Cucujiformia</taxon>
        <taxon>Chrysomeloidea</taxon>
        <taxon>Chrysomelidae</taxon>
        <taxon>Galerucinae</taxon>
        <taxon>Diabroticina</taxon>
        <taxon>Diabroticites</taxon>
        <taxon>Diabrotica</taxon>
    </lineage>
</organism>
<dbReference type="EnsemblMetazoa" id="XM_050655267.1">
    <property type="protein sequence ID" value="XP_050511224.1"/>
    <property type="gene ID" value="LOC114330165"/>
</dbReference>
<feature type="chain" id="PRO_5046175551" description="Cartilage oligomeric matrix protein" evidence="12">
    <location>
        <begin position="22"/>
        <end position="1074"/>
    </location>
</feature>
<comment type="caution">
    <text evidence="9">Lacks conserved residue(s) required for the propagation of feature annotation.</text>
</comment>
<dbReference type="InterPro" id="IPR001881">
    <property type="entry name" value="EGF-like_Ca-bd_dom"/>
</dbReference>
<feature type="repeat" description="TSP type-3" evidence="10">
    <location>
        <begin position="657"/>
        <end position="692"/>
    </location>
</feature>
<feature type="domain" description="EGF-like" evidence="13">
    <location>
        <begin position="342"/>
        <end position="379"/>
    </location>
</feature>
<dbReference type="InterPro" id="IPR013320">
    <property type="entry name" value="ConA-like_dom_sf"/>
</dbReference>
<name>A0ABM5KM01_DIAVI</name>
<accession>A0ABM5KM01</accession>
<dbReference type="Proteomes" id="UP001652700">
    <property type="component" value="Unplaced"/>
</dbReference>
<dbReference type="Pfam" id="PF07645">
    <property type="entry name" value="EGF_CA"/>
    <property type="match status" value="2"/>
</dbReference>
<feature type="domain" description="TSP C-terminal" evidence="14">
    <location>
        <begin position="829"/>
        <end position="1043"/>
    </location>
</feature>
<evidence type="ECO:0000256" key="11">
    <source>
        <dbReference type="SAM" id="MobiDB-lite"/>
    </source>
</evidence>
<evidence type="ECO:0000256" key="2">
    <source>
        <dbReference type="ARBA" id="ARBA00022536"/>
    </source>
</evidence>
<dbReference type="InterPro" id="IPR017897">
    <property type="entry name" value="Thrombospondin_3_rpt"/>
</dbReference>
<dbReference type="PROSITE" id="PS50026">
    <property type="entry name" value="EGF_3"/>
    <property type="match status" value="4"/>
</dbReference>
<evidence type="ECO:0000256" key="12">
    <source>
        <dbReference type="SAM" id="SignalP"/>
    </source>
</evidence>
<keyword evidence="7 9" id="KW-1015">Disulfide bond</keyword>
<keyword evidence="3 12" id="KW-0732">Signal</keyword>
<keyword evidence="8" id="KW-0325">Glycoprotein</keyword>
<evidence type="ECO:0008006" key="17">
    <source>
        <dbReference type="Google" id="ProtNLM"/>
    </source>
</evidence>
<dbReference type="Gene3D" id="4.10.1080.10">
    <property type="entry name" value="TSP type-3 repeat"/>
    <property type="match status" value="3"/>
</dbReference>
<feature type="region of interest" description="Disordered" evidence="11">
    <location>
        <begin position="208"/>
        <end position="238"/>
    </location>
</feature>
<evidence type="ECO:0000256" key="3">
    <source>
        <dbReference type="ARBA" id="ARBA00022729"/>
    </source>
</evidence>
<dbReference type="Gene3D" id="2.10.25.10">
    <property type="entry name" value="Laminin"/>
    <property type="match status" value="5"/>
</dbReference>
<dbReference type="PANTHER" id="PTHR10199:SF100">
    <property type="entry name" value="THROMBOSPONDIN, ISOFORM A"/>
    <property type="match status" value="1"/>
</dbReference>
<dbReference type="PROSITE" id="PS51236">
    <property type="entry name" value="TSP_CTER"/>
    <property type="match status" value="1"/>
</dbReference>
<feature type="compositionally biased region" description="Basic and acidic residues" evidence="11">
    <location>
        <begin position="221"/>
        <end position="232"/>
    </location>
</feature>
<dbReference type="RefSeq" id="XP_050511224.1">
    <property type="nucleotide sequence ID" value="XM_050655267.1"/>
</dbReference>
<evidence type="ECO:0000259" key="14">
    <source>
        <dbReference type="PROSITE" id="PS51236"/>
    </source>
</evidence>
<dbReference type="PANTHER" id="PTHR10199">
    <property type="entry name" value="THROMBOSPONDIN"/>
    <property type="match status" value="1"/>
</dbReference>
<dbReference type="PROSITE" id="PS01187">
    <property type="entry name" value="EGF_CA"/>
    <property type="match status" value="1"/>
</dbReference>
<dbReference type="InterPro" id="IPR000742">
    <property type="entry name" value="EGF"/>
</dbReference>
<dbReference type="SUPFAM" id="SSF57196">
    <property type="entry name" value="EGF/Laminin"/>
    <property type="match status" value="1"/>
</dbReference>
<dbReference type="PROSITE" id="PS01186">
    <property type="entry name" value="EGF_2"/>
    <property type="match status" value="1"/>
</dbReference>
<dbReference type="InterPro" id="IPR018097">
    <property type="entry name" value="EGF_Ca-bd_CS"/>
</dbReference>
<feature type="domain" description="EGF-like" evidence="13">
    <location>
        <begin position="479"/>
        <end position="517"/>
    </location>
</feature>
<evidence type="ECO:0000256" key="10">
    <source>
        <dbReference type="PROSITE-ProRule" id="PRU00634"/>
    </source>
</evidence>
<dbReference type="PROSITE" id="PS51234">
    <property type="entry name" value="TSP3"/>
    <property type="match status" value="3"/>
</dbReference>
<dbReference type="InterPro" id="IPR049883">
    <property type="entry name" value="NOTCH1_EGF-like"/>
</dbReference>
<dbReference type="GeneID" id="114330165"/>
<feature type="disulfide bond" evidence="9">
    <location>
        <begin position="391"/>
        <end position="408"/>
    </location>
</feature>
<dbReference type="CDD" id="cd00054">
    <property type="entry name" value="EGF_CA"/>
    <property type="match status" value="2"/>
</dbReference>
<dbReference type="InterPro" id="IPR008859">
    <property type="entry name" value="Thrombospondin_C"/>
</dbReference>
<evidence type="ECO:0000256" key="8">
    <source>
        <dbReference type="ARBA" id="ARBA00023180"/>
    </source>
</evidence>
<proteinExistence type="inferred from homology"/>
<sequence>MGCGVGTAIFVFASVILLAESTLFDLGKTKELEGVINDDKFIVSLRHIKPRKRSRGMIETLFAVDFPESNDKFALLLDRKVKKVTVETVENGKKRSQHFKVDSLDEDNSIKSLILEVNQNEPGAHATLYLDCTSYGMVALPKTLREMHKTPDRKLEVHHERKYTIEIDGHHRDLRMVLNRNDCPLSLYTNQSKSYDNYLNDDLNNNLNDDPNIQAQQPDYDQYRRGGEDPYRRTSPGGVPYRGDIPLVSKLEDSGILQALNLLIERVNFEVKRCEASAAAIDNLRRLIEQCELCKAQPIRRPTCATHPPRCFPGVQCYDTEQGPRCGQCPRGYIGDGYSCNPGRKCEDNPCFSGVECRDTAQGAVCGRCPPGYEGDGFSCTRVNPCQYNPCAPGVRCIPQEESPYYRCHGCPAGFTGNGTTCLDIDECDLVQPCDPRVSCHNLRPGYRCDPCPPGFRAEEESQGIGIEEAAQRTQRCIDIDECQTGRACVPHSECINTEGSYHCGACEYGFVGNQSIGCHEGRGYCPSGHRCDDNAECLNLGWGQFGCRCNRGFAGNGVYCARDTDLDRWPDIDLPCDEKYCRKDNCIITPNSGQEDTDGDGIGDACDNDPDNDGITNGDNCPLIANPDQADSDYDGGDKVGDLCDNCPYVKNPDQSDVDGDGKGDACDEDIDNDTILNERDNCKTIPNTDQADRDGDGIGDVCDNCPSAYNPGQEDKDENNVGDVCDSPIDTDKDGVPDNHDNCRLIPNPNQLDTDRDGKGDACDTDIDDDGIPNNRDNCVFVYNPDQLDSNRNGYGDKCDNDTDDDHVTNDKDVCPTNSLIYQTDFSKYQTIVLDPYGETQIDPIWEIYNHGAEIVQTVNSDPGLAVGHDKFTGVDFEGTFFVDSDEDDDYVGFIFSYQSNRKFYAVMWKKHAQVYWEAEPFRAFAEPGIQIKVIDSETGPGEVLRNSLWHTGDTPNQVRLLWKDPKNVGWKEKTSYRWFLIHRPAIGLIRLKIFDGESMVADSGNLFDTTHKGGRLGVLCFSQQMIIWSDLAYRCNENLREEIWRDLSPRYQKKVKIDNIGSYNVKSPDVQ</sequence>
<dbReference type="SMART" id="SM00181">
    <property type="entry name" value="EGF"/>
    <property type="match status" value="6"/>
</dbReference>
<dbReference type="Gene3D" id="2.60.120.200">
    <property type="match status" value="2"/>
</dbReference>
<dbReference type="InterPro" id="IPR009030">
    <property type="entry name" value="Growth_fac_rcpt_cys_sf"/>
</dbReference>
<keyword evidence="5 10" id="KW-0106">Calcium</keyword>
<keyword evidence="16" id="KW-1185">Reference proteome</keyword>
<keyword evidence="6" id="KW-0130">Cell adhesion</keyword>
<dbReference type="InterPro" id="IPR003367">
    <property type="entry name" value="Thrombospondin_3-like_rpt"/>
</dbReference>
<dbReference type="SMART" id="SM00179">
    <property type="entry name" value="EGF_CA"/>
    <property type="match status" value="4"/>
</dbReference>
<feature type="region of interest" description="Disordered" evidence="11">
    <location>
        <begin position="732"/>
        <end position="762"/>
    </location>
</feature>
<feature type="domain" description="EGF-like" evidence="13">
    <location>
        <begin position="522"/>
        <end position="562"/>
    </location>
</feature>
<evidence type="ECO:0000256" key="4">
    <source>
        <dbReference type="ARBA" id="ARBA00022737"/>
    </source>
</evidence>
<keyword evidence="4" id="KW-0677">Repeat</keyword>
<evidence type="ECO:0000313" key="16">
    <source>
        <dbReference type="Proteomes" id="UP001652700"/>
    </source>
</evidence>
<evidence type="ECO:0000256" key="7">
    <source>
        <dbReference type="ARBA" id="ARBA00023157"/>
    </source>
</evidence>
<dbReference type="Pfam" id="PF05735">
    <property type="entry name" value="TSP_C"/>
    <property type="match status" value="1"/>
</dbReference>
<keyword evidence="2 9" id="KW-0245">EGF-like domain</keyword>
<dbReference type="SUPFAM" id="SSF49899">
    <property type="entry name" value="Concanavalin A-like lectins/glucanases"/>
    <property type="match status" value="1"/>
</dbReference>
<evidence type="ECO:0000313" key="15">
    <source>
        <dbReference type="EnsemblMetazoa" id="XP_050511224.1"/>
    </source>
</evidence>
<evidence type="ECO:0000259" key="13">
    <source>
        <dbReference type="PROSITE" id="PS50026"/>
    </source>
</evidence>
<comment type="similarity">
    <text evidence="1">Belongs to the thrombospondin family.</text>
</comment>
<protein>
    <recommendedName>
        <fullName evidence="17">Cartilage oligomeric matrix protein</fullName>
    </recommendedName>
</protein>
<reference evidence="15" key="1">
    <citation type="submission" date="2025-05" db="UniProtKB">
        <authorList>
            <consortium name="EnsemblMetazoa"/>
        </authorList>
    </citation>
    <scope>IDENTIFICATION</scope>
</reference>
<feature type="repeat" description="TSP type-3" evidence="10">
    <location>
        <begin position="754"/>
        <end position="789"/>
    </location>
</feature>
<evidence type="ECO:0000256" key="5">
    <source>
        <dbReference type="ARBA" id="ARBA00022837"/>
    </source>
</evidence>
<feature type="repeat" description="TSP type-3" evidence="10">
    <location>
        <begin position="596"/>
        <end position="630"/>
    </location>
</feature>
<evidence type="ECO:0000256" key="6">
    <source>
        <dbReference type="ARBA" id="ARBA00022889"/>
    </source>
</evidence>